<keyword evidence="10" id="KW-1185">Reference proteome</keyword>
<dbReference type="InterPro" id="IPR001117">
    <property type="entry name" value="Cu-oxidase_2nd"/>
</dbReference>
<feature type="signal peptide" evidence="5">
    <location>
        <begin position="1"/>
        <end position="23"/>
    </location>
</feature>
<evidence type="ECO:0000259" key="8">
    <source>
        <dbReference type="Pfam" id="PF07732"/>
    </source>
</evidence>
<dbReference type="SUPFAM" id="SSF49503">
    <property type="entry name" value="Cupredoxins"/>
    <property type="match status" value="3"/>
</dbReference>
<name>A0ABR4G393_9EURO</name>
<sequence>MAFPKRVSTFILCILAISTAVLAQSSCENTPTSRECWGQYNISTDWHSIVPDTGVTREYWLVAENHTLAPDGYERQVLVFNGTLPGPLIEADWGDELVIHVTNALDYNGTAVHWHGIWQRGTNQYDGVPGVTQCPIPPGTTFTYRFRATQYGTSWYHSHFSLQMADGLYGPLVIHGPATANYDVDLGPVFVTDWYHKSAFILWEEHTRYGGVPVRANAVPPGGLINGTNVFPCPADTKDSACRGTGRRSEVTIEKGKRYLIRVIDSSVDGWMKFSIDRHKLTVVAMDFVPIVPYETDAVILTSGQRYDVIFEADQDVDSYWMRAIFQTACNGLEIDNPDIRGIIRYAGADDTLDPTSSQWSSITNTCGDEPYDKLTPYVTHTVGRASGQKNLNVGWFYEWDLVFHWTLNSKALTIDWGNPTDYLIYNNASIFPTEYNVYEVPAPDKWTYWVIQDVGIVNAYHPFHLHGHDFYILAQGRGLYTPLVRLNRDNPPRRDTATMAGSGFLVIAFESDNPGSWLMHCHIAWHASQSLALQFVERESEIGALIEPIIDEFEDVCEKWDEYARNPVYHQDDSGI</sequence>
<dbReference type="Pfam" id="PF07732">
    <property type="entry name" value="Cu-oxidase_3"/>
    <property type="match status" value="1"/>
</dbReference>
<feature type="domain" description="Plastocyanin-like" evidence="8">
    <location>
        <begin position="65"/>
        <end position="177"/>
    </location>
</feature>
<keyword evidence="4" id="KW-0186">Copper</keyword>
<evidence type="ECO:0000256" key="1">
    <source>
        <dbReference type="ARBA" id="ARBA00010609"/>
    </source>
</evidence>
<evidence type="ECO:0000256" key="2">
    <source>
        <dbReference type="ARBA" id="ARBA00022723"/>
    </source>
</evidence>
<dbReference type="CDD" id="cd13854">
    <property type="entry name" value="CuRO_1_MaLCC_like"/>
    <property type="match status" value="1"/>
</dbReference>
<dbReference type="Pfam" id="PF00394">
    <property type="entry name" value="Cu-oxidase"/>
    <property type="match status" value="1"/>
</dbReference>
<dbReference type="PANTHER" id="PTHR11709:SF71">
    <property type="entry name" value="OXIDOREDUCTASE TPCJ"/>
    <property type="match status" value="1"/>
</dbReference>
<comment type="similarity">
    <text evidence="1">Belongs to the multicopper oxidase family.</text>
</comment>
<evidence type="ECO:0000313" key="10">
    <source>
        <dbReference type="Proteomes" id="UP001610563"/>
    </source>
</evidence>
<organism evidence="9 10">
    <name type="scientific">Aspergillus keveii</name>
    <dbReference type="NCBI Taxonomy" id="714993"/>
    <lineage>
        <taxon>Eukaryota</taxon>
        <taxon>Fungi</taxon>
        <taxon>Dikarya</taxon>
        <taxon>Ascomycota</taxon>
        <taxon>Pezizomycotina</taxon>
        <taxon>Eurotiomycetes</taxon>
        <taxon>Eurotiomycetidae</taxon>
        <taxon>Eurotiales</taxon>
        <taxon>Aspergillaceae</taxon>
        <taxon>Aspergillus</taxon>
        <taxon>Aspergillus subgen. Nidulantes</taxon>
    </lineage>
</organism>
<reference evidence="9 10" key="1">
    <citation type="submission" date="2024-07" db="EMBL/GenBank/DDBJ databases">
        <title>Section-level genome sequencing and comparative genomics of Aspergillus sections Usti and Cavernicolus.</title>
        <authorList>
            <consortium name="Lawrence Berkeley National Laboratory"/>
            <person name="Nybo J.L."/>
            <person name="Vesth T.C."/>
            <person name="Theobald S."/>
            <person name="Frisvad J.C."/>
            <person name="Larsen T.O."/>
            <person name="Kjaerboelling I."/>
            <person name="Rothschild-Mancinelli K."/>
            <person name="Lyhne E.K."/>
            <person name="Kogle M.E."/>
            <person name="Barry K."/>
            <person name="Clum A."/>
            <person name="Na H."/>
            <person name="Ledsgaard L."/>
            <person name="Lin J."/>
            <person name="Lipzen A."/>
            <person name="Kuo A."/>
            <person name="Riley R."/>
            <person name="Mondo S."/>
            <person name="Labutti K."/>
            <person name="Haridas S."/>
            <person name="Pangalinan J."/>
            <person name="Salamov A.A."/>
            <person name="Simmons B.A."/>
            <person name="Magnuson J.K."/>
            <person name="Chen J."/>
            <person name="Drula E."/>
            <person name="Henrissat B."/>
            <person name="Wiebenga A."/>
            <person name="Lubbers R.J."/>
            <person name="Gomes A.C."/>
            <person name="Makela M.R."/>
            <person name="Stajich J."/>
            <person name="Grigoriev I.V."/>
            <person name="Mortensen U.H."/>
            <person name="De Vries R.P."/>
            <person name="Baker S.E."/>
            <person name="Andersen M.R."/>
        </authorList>
    </citation>
    <scope>NUCLEOTIDE SEQUENCE [LARGE SCALE GENOMIC DNA]</scope>
    <source>
        <strain evidence="9 10">CBS 209.92</strain>
    </source>
</reference>
<dbReference type="CDD" id="cd13901">
    <property type="entry name" value="CuRO_3_MaLCC_like"/>
    <property type="match status" value="1"/>
</dbReference>
<feature type="chain" id="PRO_5046265565" evidence="5">
    <location>
        <begin position="24"/>
        <end position="577"/>
    </location>
</feature>
<dbReference type="Pfam" id="PF07731">
    <property type="entry name" value="Cu-oxidase_2"/>
    <property type="match status" value="1"/>
</dbReference>
<evidence type="ECO:0000259" key="6">
    <source>
        <dbReference type="Pfam" id="PF00394"/>
    </source>
</evidence>
<evidence type="ECO:0000256" key="3">
    <source>
        <dbReference type="ARBA" id="ARBA00023002"/>
    </source>
</evidence>
<evidence type="ECO:0000256" key="5">
    <source>
        <dbReference type="SAM" id="SignalP"/>
    </source>
</evidence>
<dbReference type="CDD" id="cd13880">
    <property type="entry name" value="CuRO_2_MaLCC_like"/>
    <property type="match status" value="1"/>
</dbReference>
<dbReference type="PANTHER" id="PTHR11709">
    <property type="entry name" value="MULTI-COPPER OXIDASE"/>
    <property type="match status" value="1"/>
</dbReference>
<dbReference type="Proteomes" id="UP001610563">
    <property type="component" value="Unassembled WGS sequence"/>
</dbReference>
<dbReference type="EMBL" id="JBFTWV010000057">
    <property type="protein sequence ID" value="KAL2793495.1"/>
    <property type="molecule type" value="Genomic_DNA"/>
</dbReference>
<gene>
    <name evidence="9" type="ORF">BJX66DRAFT_338812</name>
</gene>
<keyword evidence="5" id="KW-0732">Signal</keyword>
<keyword evidence="3" id="KW-0560">Oxidoreductase</keyword>
<comment type="caution">
    <text evidence="9">The sequence shown here is derived from an EMBL/GenBank/DDBJ whole genome shotgun (WGS) entry which is preliminary data.</text>
</comment>
<protein>
    <submittedName>
        <fullName evidence="9">Cupredoxin</fullName>
    </submittedName>
</protein>
<accession>A0ABR4G393</accession>
<keyword evidence="2" id="KW-0479">Metal-binding</keyword>
<evidence type="ECO:0000256" key="4">
    <source>
        <dbReference type="ARBA" id="ARBA00023008"/>
    </source>
</evidence>
<evidence type="ECO:0000259" key="7">
    <source>
        <dbReference type="Pfam" id="PF07731"/>
    </source>
</evidence>
<dbReference type="InterPro" id="IPR011707">
    <property type="entry name" value="Cu-oxidase-like_N"/>
</dbReference>
<evidence type="ECO:0000313" key="9">
    <source>
        <dbReference type="EMBL" id="KAL2793495.1"/>
    </source>
</evidence>
<dbReference type="Gene3D" id="2.60.40.420">
    <property type="entry name" value="Cupredoxins - blue copper proteins"/>
    <property type="match status" value="3"/>
</dbReference>
<dbReference type="InterPro" id="IPR008972">
    <property type="entry name" value="Cupredoxin"/>
</dbReference>
<feature type="domain" description="Plastocyanin-like" evidence="6">
    <location>
        <begin position="188"/>
        <end position="349"/>
    </location>
</feature>
<dbReference type="InterPro" id="IPR045087">
    <property type="entry name" value="Cu-oxidase_fam"/>
</dbReference>
<dbReference type="InterPro" id="IPR011706">
    <property type="entry name" value="Cu-oxidase_C"/>
</dbReference>
<proteinExistence type="inferred from homology"/>
<feature type="domain" description="Plastocyanin-like" evidence="7">
    <location>
        <begin position="412"/>
        <end position="540"/>
    </location>
</feature>